<feature type="repeat" description="ARM" evidence="1">
    <location>
        <begin position="238"/>
        <end position="280"/>
    </location>
</feature>
<dbReference type="PANTHER" id="PTHR46043:SF13">
    <property type="entry name" value="ARM REPEAT SUPERFAMILY PROTEIN"/>
    <property type="match status" value="1"/>
</dbReference>
<dbReference type="PROSITE" id="PS50176">
    <property type="entry name" value="ARM_REPEAT"/>
    <property type="match status" value="1"/>
</dbReference>
<keyword evidence="4" id="KW-1185">Reference proteome</keyword>
<dbReference type="InterPro" id="IPR054296">
    <property type="entry name" value="DUF7032"/>
</dbReference>
<dbReference type="SUPFAM" id="SSF48371">
    <property type="entry name" value="ARM repeat"/>
    <property type="match status" value="1"/>
</dbReference>
<protein>
    <recommendedName>
        <fullName evidence="2">DUF7032 domain-containing protein</fullName>
    </recommendedName>
</protein>
<dbReference type="AlphaFoldDB" id="A0A8T2QE11"/>
<gene>
    <name evidence="3" type="ORF">KP509_35G003100</name>
</gene>
<dbReference type="InterPro" id="IPR016024">
    <property type="entry name" value="ARM-type_fold"/>
</dbReference>
<dbReference type="OrthoDB" id="409644at2759"/>
<dbReference type="Proteomes" id="UP000825935">
    <property type="component" value="Chromosome 35"/>
</dbReference>
<evidence type="ECO:0000259" key="2">
    <source>
        <dbReference type="Pfam" id="PF23005"/>
    </source>
</evidence>
<accession>A0A8T2QE11</accession>
<dbReference type="InterPro" id="IPR011989">
    <property type="entry name" value="ARM-like"/>
</dbReference>
<dbReference type="Pfam" id="PF00514">
    <property type="entry name" value="Arm"/>
    <property type="match status" value="2"/>
</dbReference>
<sequence length="562" mass="60237">MGMEGANAKSLPSLCKTTVEWLHQTQEMLDLSMSEAASVKVFLSRWITIRRNLEQLSAQFFKLEEVSGSFNSALCNELLQNISKTLGEMRDLAERCIEESFGGKLQMQSSLDGLALKLSLHVRECELLLRSGVVKDSSLLRSSSGGATKDNVKWSIRDLLARMQIGNVESKLRAMESLLQLLNEDDKNVLIVASQESGTSILVQLLNAGVGALRDRAADAVCLLSQIDSCEHFLVSEGALEALVHVLESGTSSSKERAASALKNLTCTSENAISVLAHGGACVLLELCQTGTPAAQASAVGTIRNLASIPEVQNSIVEEGAVPVLVGLVNSGTPLSQEYACDALQSLAAAGEIIRQTIIREGAISALMLFYDSTPSPKGKEISMGALGNLAASETNIDELLSIGFLSRLVSALRNGLLTEQQSAALAVCHLARSTELCKLLGSIGCIPPLVRLLEGKSSTSQDMAAKAIFNLLSADANRRIFCKEEKSIAKLVNLLDLSLTASKKYPILTLLCLAGRKRCRKQMVAAGACQHLVKLLDSEGNASRKLLERLEGAKVWGIFRV</sequence>
<dbReference type="InterPro" id="IPR000225">
    <property type="entry name" value="Armadillo"/>
</dbReference>
<feature type="domain" description="DUF7032" evidence="2">
    <location>
        <begin position="24"/>
        <end position="133"/>
    </location>
</feature>
<evidence type="ECO:0000313" key="4">
    <source>
        <dbReference type="Proteomes" id="UP000825935"/>
    </source>
</evidence>
<dbReference type="Pfam" id="PF23005">
    <property type="entry name" value="DUF7032"/>
    <property type="match status" value="1"/>
</dbReference>
<evidence type="ECO:0000313" key="3">
    <source>
        <dbReference type="EMBL" id="KAH7281914.1"/>
    </source>
</evidence>
<dbReference type="Gene3D" id="1.25.10.10">
    <property type="entry name" value="Leucine-rich Repeat Variant"/>
    <property type="match status" value="2"/>
</dbReference>
<dbReference type="PANTHER" id="PTHR46043">
    <property type="entry name" value="ARM REPEAT SUPERFAMILY PROTEIN"/>
    <property type="match status" value="1"/>
</dbReference>
<comment type="caution">
    <text evidence="3">The sequence shown here is derived from an EMBL/GenBank/DDBJ whole genome shotgun (WGS) entry which is preliminary data.</text>
</comment>
<reference evidence="3" key="1">
    <citation type="submission" date="2021-08" db="EMBL/GenBank/DDBJ databases">
        <title>WGS assembly of Ceratopteris richardii.</title>
        <authorList>
            <person name="Marchant D.B."/>
            <person name="Chen G."/>
            <person name="Jenkins J."/>
            <person name="Shu S."/>
            <person name="Leebens-Mack J."/>
            <person name="Grimwood J."/>
            <person name="Schmutz J."/>
            <person name="Soltis P."/>
            <person name="Soltis D."/>
            <person name="Chen Z.-H."/>
        </authorList>
    </citation>
    <scope>NUCLEOTIDE SEQUENCE</scope>
    <source>
        <strain evidence="3">Whitten #5841</strain>
        <tissue evidence="3">Leaf</tissue>
    </source>
</reference>
<dbReference type="OMA" id="ANCLCAC"/>
<dbReference type="SMART" id="SM00185">
    <property type="entry name" value="ARM"/>
    <property type="match status" value="7"/>
</dbReference>
<dbReference type="EMBL" id="CM035440">
    <property type="protein sequence ID" value="KAH7281914.1"/>
    <property type="molecule type" value="Genomic_DNA"/>
</dbReference>
<proteinExistence type="predicted"/>
<organism evidence="3 4">
    <name type="scientific">Ceratopteris richardii</name>
    <name type="common">Triangle waterfern</name>
    <dbReference type="NCBI Taxonomy" id="49495"/>
    <lineage>
        <taxon>Eukaryota</taxon>
        <taxon>Viridiplantae</taxon>
        <taxon>Streptophyta</taxon>
        <taxon>Embryophyta</taxon>
        <taxon>Tracheophyta</taxon>
        <taxon>Polypodiopsida</taxon>
        <taxon>Polypodiidae</taxon>
        <taxon>Polypodiales</taxon>
        <taxon>Pteridineae</taxon>
        <taxon>Pteridaceae</taxon>
        <taxon>Parkerioideae</taxon>
        <taxon>Ceratopteris</taxon>
    </lineage>
</organism>
<evidence type="ECO:0000256" key="1">
    <source>
        <dbReference type="PROSITE-ProRule" id="PRU00259"/>
    </source>
</evidence>
<name>A0A8T2QE11_CERRI</name>